<evidence type="ECO:0000313" key="2">
    <source>
        <dbReference type="EMBL" id="ORY07375.1"/>
    </source>
</evidence>
<dbReference type="OrthoDB" id="3801107at2759"/>
<reference evidence="2 3" key="1">
    <citation type="submission" date="2016-07" db="EMBL/GenBank/DDBJ databases">
        <title>Pervasive Adenine N6-methylation of Active Genes in Fungi.</title>
        <authorList>
            <consortium name="DOE Joint Genome Institute"/>
            <person name="Mondo S.J."/>
            <person name="Dannebaum R.O."/>
            <person name="Kuo R.C."/>
            <person name="Labutti K."/>
            <person name="Haridas S."/>
            <person name="Kuo A."/>
            <person name="Salamov A."/>
            <person name="Ahrendt S.R."/>
            <person name="Lipzen A."/>
            <person name="Sullivan W."/>
            <person name="Andreopoulos W.B."/>
            <person name="Clum A."/>
            <person name="Lindquist E."/>
            <person name="Daum C."/>
            <person name="Ramamoorthy G.K."/>
            <person name="Gryganskyi A."/>
            <person name="Culley D."/>
            <person name="Magnuson J.K."/>
            <person name="James T.Y."/>
            <person name="O'Malley M.A."/>
            <person name="Stajich J.E."/>
            <person name="Spatafora J.W."/>
            <person name="Visel A."/>
            <person name="Grigoriev I.V."/>
        </authorList>
    </citation>
    <scope>NUCLEOTIDE SEQUENCE [LARGE SCALE GENOMIC DNA]</scope>
    <source>
        <strain evidence="2 3">CBS 115471</strain>
    </source>
</reference>
<protein>
    <submittedName>
        <fullName evidence="2">Uncharacterized protein</fullName>
    </submittedName>
</protein>
<evidence type="ECO:0000256" key="1">
    <source>
        <dbReference type="SAM" id="MobiDB-lite"/>
    </source>
</evidence>
<dbReference type="AlphaFoldDB" id="A0A1Y1ZC56"/>
<keyword evidence="3" id="KW-1185">Reference proteome</keyword>
<dbReference type="EMBL" id="MCFA01000109">
    <property type="protein sequence ID" value="ORY07375.1"/>
    <property type="molecule type" value="Genomic_DNA"/>
</dbReference>
<organism evidence="2 3">
    <name type="scientific">Clohesyomyces aquaticus</name>
    <dbReference type="NCBI Taxonomy" id="1231657"/>
    <lineage>
        <taxon>Eukaryota</taxon>
        <taxon>Fungi</taxon>
        <taxon>Dikarya</taxon>
        <taxon>Ascomycota</taxon>
        <taxon>Pezizomycotina</taxon>
        <taxon>Dothideomycetes</taxon>
        <taxon>Pleosporomycetidae</taxon>
        <taxon>Pleosporales</taxon>
        <taxon>Lindgomycetaceae</taxon>
        <taxon>Clohesyomyces</taxon>
    </lineage>
</organism>
<gene>
    <name evidence="2" type="ORF">BCR34DRAFT_590288</name>
</gene>
<comment type="caution">
    <text evidence="2">The sequence shown here is derived from an EMBL/GenBank/DDBJ whole genome shotgun (WGS) entry which is preliminary data.</text>
</comment>
<name>A0A1Y1ZC56_9PLEO</name>
<accession>A0A1Y1ZC56</accession>
<feature type="region of interest" description="Disordered" evidence="1">
    <location>
        <begin position="340"/>
        <end position="403"/>
    </location>
</feature>
<proteinExistence type="predicted"/>
<feature type="compositionally biased region" description="Basic and acidic residues" evidence="1">
    <location>
        <begin position="357"/>
        <end position="369"/>
    </location>
</feature>
<evidence type="ECO:0000313" key="3">
    <source>
        <dbReference type="Proteomes" id="UP000193144"/>
    </source>
</evidence>
<sequence length="506" mass="56790">MYTFKIPRSSARVSILQQRMKLLQLTQGQPTSEERNKLSTVFPMAAHIDAIDRNANMAYISVNLQNIRISDPAKPLYEDVNGNVPAGHDLLDDVDMGDQFLPDAHEQETHRAYQLSKKPIANAPPYGTEPPWEEMGDITIEELIIYFPNHVLRWPALALILRLYKWDQLFHRTTRFINIARGSGYYDKGQKHAEVLPCMMKVERAIQEIEPRYQLADHEMWVPEIDQAWLKRSLKLVPKTLKGKQLRKLPLEEVASYVEHHEFADRPFSKRARHALDPYIPCTSSPKYPQSLSHPLVGILFGVSYPFAGLLRSHHFAPAPTTPVKEEVDINMDAWSNSSYDAETEDNTQTEDGGLVGHRDSKSTNERSETVNFGANALGPTANSDTRKAISRMLDGSKGNRETRRKIKCDTTICNIQSSRVLKPTLEVGQTTLREKKDLKSSKCPAAPPNAKIDTSSGCKWGVRCTSKKCTRSHLSPATVDGQKANSEHRKGSAGQGNTSKEPEGG</sequence>
<dbReference type="Proteomes" id="UP000193144">
    <property type="component" value="Unassembled WGS sequence"/>
</dbReference>
<feature type="region of interest" description="Disordered" evidence="1">
    <location>
        <begin position="471"/>
        <end position="506"/>
    </location>
</feature>